<feature type="compositionally biased region" description="Basic and acidic residues" evidence="1">
    <location>
        <begin position="18"/>
        <end position="37"/>
    </location>
</feature>
<evidence type="ECO:0000313" key="3">
    <source>
        <dbReference type="Proteomes" id="UP001293254"/>
    </source>
</evidence>
<protein>
    <submittedName>
        <fullName evidence="2">Uncharacterized protein</fullName>
    </submittedName>
</protein>
<sequence>MPLWNADTCAFSPQSQSGERETEKVSSDESRDGERHWATQTKQSFPWLGATLVSDAELGVLVPIPVDVANQMELETGRVDLEPSELEIVDSESGDMGLSELGSKSNSSRGRFF</sequence>
<organism evidence="2 3">
    <name type="scientific">Sesamum alatum</name>
    <dbReference type="NCBI Taxonomy" id="300844"/>
    <lineage>
        <taxon>Eukaryota</taxon>
        <taxon>Viridiplantae</taxon>
        <taxon>Streptophyta</taxon>
        <taxon>Embryophyta</taxon>
        <taxon>Tracheophyta</taxon>
        <taxon>Spermatophyta</taxon>
        <taxon>Magnoliopsida</taxon>
        <taxon>eudicotyledons</taxon>
        <taxon>Gunneridae</taxon>
        <taxon>Pentapetalae</taxon>
        <taxon>asterids</taxon>
        <taxon>lamiids</taxon>
        <taxon>Lamiales</taxon>
        <taxon>Pedaliaceae</taxon>
        <taxon>Sesamum</taxon>
    </lineage>
</organism>
<reference evidence="2" key="2">
    <citation type="journal article" date="2024" name="Plant">
        <title>Genomic evolution and insights into agronomic trait innovations of Sesamum species.</title>
        <authorList>
            <person name="Miao H."/>
            <person name="Wang L."/>
            <person name="Qu L."/>
            <person name="Liu H."/>
            <person name="Sun Y."/>
            <person name="Le M."/>
            <person name="Wang Q."/>
            <person name="Wei S."/>
            <person name="Zheng Y."/>
            <person name="Lin W."/>
            <person name="Duan Y."/>
            <person name="Cao H."/>
            <person name="Xiong S."/>
            <person name="Wang X."/>
            <person name="Wei L."/>
            <person name="Li C."/>
            <person name="Ma Q."/>
            <person name="Ju M."/>
            <person name="Zhao R."/>
            <person name="Li G."/>
            <person name="Mu C."/>
            <person name="Tian Q."/>
            <person name="Mei H."/>
            <person name="Zhang T."/>
            <person name="Gao T."/>
            <person name="Zhang H."/>
        </authorList>
    </citation>
    <scope>NUCLEOTIDE SEQUENCE</scope>
    <source>
        <strain evidence="2">3651</strain>
    </source>
</reference>
<keyword evidence="3" id="KW-1185">Reference proteome</keyword>
<accession>A0AAE2CUJ5</accession>
<reference evidence="2" key="1">
    <citation type="submission" date="2020-06" db="EMBL/GenBank/DDBJ databases">
        <authorList>
            <person name="Li T."/>
            <person name="Hu X."/>
            <person name="Zhang T."/>
            <person name="Song X."/>
            <person name="Zhang H."/>
            <person name="Dai N."/>
            <person name="Sheng W."/>
            <person name="Hou X."/>
            <person name="Wei L."/>
        </authorList>
    </citation>
    <scope>NUCLEOTIDE SEQUENCE</scope>
    <source>
        <strain evidence="2">3651</strain>
        <tissue evidence="2">Leaf</tissue>
    </source>
</reference>
<dbReference type="EMBL" id="JACGWO010000002">
    <property type="protein sequence ID" value="KAK4435035.1"/>
    <property type="molecule type" value="Genomic_DNA"/>
</dbReference>
<comment type="caution">
    <text evidence="2">The sequence shown here is derived from an EMBL/GenBank/DDBJ whole genome shotgun (WGS) entry which is preliminary data.</text>
</comment>
<name>A0AAE2CUJ5_9LAMI</name>
<evidence type="ECO:0000256" key="1">
    <source>
        <dbReference type="SAM" id="MobiDB-lite"/>
    </source>
</evidence>
<proteinExistence type="predicted"/>
<feature type="region of interest" description="Disordered" evidence="1">
    <location>
        <begin position="90"/>
        <end position="113"/>
    </location>
</feature>
<feature type="compositionally biased region" description="Polar residues" evidence="1">
    <location>
        <begin position="102"/>
        <end position="113"/>
    </location>
</feature>
<dbReference type="AlphaFoldDB" id="A0AAE2CUJ5"/>
<feature type="region of interest" description="Disordered" evidence="1">
    <location>
        <begin position="1"/>
        <end position="40"/>
    </location>
</feature>
<dbReference type="Proteomes" id="UP001293254">
    <property type="component" value="Unassembled WGS sequence"/>
</dbReference>
<evidence type="ECO:0000313" key="2">
    <source>
        <dbReference type="EMBL" id="KAK4435035.1"/>
    </source>
</evidence>
<gene>
    <name evidence="2" type="ORF">Salat_0666600</name>
</gene>